<keyword evidence="1" id="KW-0472">Membrane</keyword>
<gene>
    <name evidence="3" type="ORF">AWB66_06272</name>
</gene>
<evidence type="ECO:0000259" key="2">
    <source>
        <dbReference type="PROSITE" id="PS50885"/>
    </source>
</evidence>
<dbReference type="Pfam" id="PF00672">
    <property type="entry name" value="HAMP"/>
    <property type="match status" value="1"/>
</dbReference>
<sequence length="292" mass="31843">MNLSLTAKFNLSFLAVFGAGYVATGILVDRALLNSAAQTTMRDASLMIEAATAVHKYTSEQVTPLLSTQIRYAFVPQSIPAYSAIESLLPLEKKMPGFLYKHAMLNPTNPRDRATDWENDVIRRLHDHPELHEVTGERATPLGPSLYIARPTRIDSGACLQCHSTPSEAPRTVLDKYGPANGFGWPLHETIGAQFVSVPMSLPLDQARSVWRTVMLSFAAVFACALLALNLLVNFLVTRRLAVLSRAADQANLGNLHIATFVTRGGDEIASLALSFGRMRSRLAEAVNAPKS</sequence>
<keyword evidence="4" id="KW-1185">Reference proteome</keyword>
<keyword evidence="1" id="KW-1133">Transmembrane helix</keyword>
<accession>A0A158KHS1</accession>
<dbReference type="AlphaFoldDB" id="A0A158KHS1"/>
<dbReference type="SMART" id="SM00304">
    <property type="entry name" value="HAMP"/>
    <property type="match status" value="1"/>
</dbReference>
<dbReference type="GO" id="GO:0007165">
    <property type="term" value="P:signal transduction"/>
    <property type="evidence" value="ECO:0007669"/>
    <property type="project" value="InterPro"/>
</dbReference>
<organism evidence="3 4">
    <name type="scientific">Caballeronia telluris</name>
    <dbReference type="NCBI Taxonomy" id="326475"/>
    <lineage>
        <taxon>Bacteria</taxon>
        <taxon>Pseudomonadati</taxon>
        <taxon>Pseudomonadota</taxon>
        <taxon>Betaproteobacteria</taxon>
        <taxon>Burkholderiales</taxon>
        <taxon>Burkholderiaceae</taxon>
        <taxon>Caballeronia</taxon>
    </lineage>
</organism>
<comment type="caution">
    <text evidence="3">The sequence shown here is derived from an EMBL/GenBank/DDBJ whole genome shotgun (WGS) entry which is preliminary data.</text>
</comment>
<evidence type="ECO:0000313" key="3">
    <source>
        <dbReference type="EMBL" id="SAL80565.1"/>
    </source>
</evidence>
<dbReference type="EMBL" id="FCNZ02000072">
    <property type="protein sequence ID" value="SAL80565.1"/>
    <property type="molecule type" value="Genomic_DNA"/>
</dbReference>
<dbReference type="InterPro" id="IPR003660">
    <property type="entry name" value="HAMP_dom"/>
</dbReference>
<proteinExistence type="predicted"/>
<dbReference type="STRING" id="326475.AWB66_06272"/>
<feature type="transmembrane region" description="Helical" evidence="1">
    <location>
        <begin position="12"/>
        <end position="33"/>
    </location>
</feature>
<evidence type="ECO:0000313" key="4">
    <source>
        <dbReference type="Proteomes" id="UP000054717"/>
    </source>
</evidence>
<dbReference type="InterPro" id="IPR021796">
    <property type="entry name" value="Tll0287-like_dom"/>
</dbReference>
<dbReference type="Gene3D" id="6.10.340.10">
    <property type="match status" value="1"/>
</dbReference>
<protein>
    <recommendedName>
        <fullName evidence="2">HAMP domain-containing protein</fullName>
    </recommendedName>
</protein>
<dbReference type="PROSITE" id="PS50885">
    <property type="entry name" value="HAMP"/>
    <property type="match status" value="1"/>
</dbReference>
<keyword evidence="1" id="KW-0812">Transmembrane</keyword>
<evidence type="ECO:0000256" key="1">
    <source>
        <dbReference type="SAM" id="Phobius"/>
    </source>
</evidence>
<reference evidence="3" key="1">
    <citation type="submission" date="2016-01" db="EMBL/GenBank/DDBJ databases">
        <authorList>
            <person name="Peeters Charlotte."/>
        </authorList>
    </citation>
    <scope>NUCLEOTIDE SEQUENCE</scope>
    <source>
        <strain evidence="3">LMG 22936</strain>
    </source>
</reference>
<feature type="domain" description="HAMP" evidence="2">
    <location>
        <begin position="235"/>
        <end position="288"/>
    </location>
</feature>
<dbReference type="SUPFAM" id="SSF158472">
    <property type="entry name" value="HAMP domain-like"/>
    <property type="match status" value="1"/>
</dbReference>
<name>A0A158KHS1_9BURK</name>
<dbReference type="CDD" id="cd06225">
    <property type="entry name" value="HAMP"/>
    <property type="match status" value="1"/>
</dbReference>
<dbReference type="Pfam" id="PF11845">
    <property type="entry name" value="Tll0287-like"/>
    <property type="match status" value="1"/>
</dbReference>
<dbReference type="Proteomes" id="UP000054717">
    <property type="component" value="Unassembled WGS sequence"/>
</dbReference>
<feature type="transmembrane region" description="Helical" evidence="1">
    <location>
        <begin position="214"/>
        <end position="237"/>
    </location>
</feature>
<dbReference type="GO" id="GO:0016020">
    <property type="term" value="C:membrane"/>
    <property type="evidence" value="ECO:0007669"/>
    <property type="project" value="InterPro"/>
</dbReference>